<dbReference type="AlphaFoldDB" id="A0A6I6D228"/>
<dbReference type="GO" id="GO:0015408">
    <property type="term" value="F:ABC-type ferric iron transporter activity"/>
    <property type="evidence" value="ECO:0007669"/>
    <property type="project" value="InterPro"/>
</dbReference>
<evidence type="ECO:0000256" key="7">
    <source>
        <dbReference type="ARBA" id="ARBA00023065"/>
    </source>
</evidence>
<dbReference type="CDD" id="cd03259">
    <property type="entry name" value="ABC_Carb_Solutes_like"/>
    <property type="match status" value="1"/>
</dbReference>
<evidence type="ECO:0000256" key="1">
    <source>
        <dbReference type="ARBA" id="ARBA00022448"/>
    </source>
</evidence>
<dbReference type="Gene3D" id="3.40.50.300">
    <property type="entry name" value="P-loop containing nucleotide triphosphate hydrolases"/>
    <property type="match status" value="1"/>
</dbReference>
<dbReference type="InterPro" id="IPR017871">
    <property type="entry name" value="ABC_transporter-like_CS"/>
</dbReference>
<dbReference type="InterPro" id="IPR013611">
    <property type="entry name" value="Transp-assoc_OB_typ2"/>
</dbReference>
<dbReference type="EMBL" id="CP046415">
    <property type="protein sequence ID" value="QGT77764.1"/>
    <property type="molecule type" value="Genomic_DNA"/>
</dbReference>
<proteinExistence type="predicted"/>
<dbReference type="Pfam" id="PF08402">
    <property type="entry name" value="TOBE_2"/>
    <property type="match status" value="1"/>
</dbReference>
<organism evidence="10 11">
    <name type="scientific">Guyparkeria halophila</name>
    <dbReference type="NCBI Taxonomy" id="47960"/>
    <lineage>
        <taxon>Bacteria</taxon>
        <taxon>Pseudomonadati</taxon>
        <taxon>Pseudomonadota</taxon>
        <taxon>Gammaproteobacteria</taxon>
        <taxon>Chromatiales</taxon>
        <taxon>Thioalkalibacteraceae</taxon>
        <taxon>Guyparkeria</taxon>
    </lineage>
</organism>
<dbReference type="SUPFAM" id="SSF52540">
    <property type="entry name" value="P-loop containing nucleoside triphosphate hydrolases"/>
    <property type="match status" value="1"/>
</dbReference>
<reference evidence="10 11" key="1">
    <citation type="submission" date="2019-11" db="EMBL/GenBank/DDBJ databases">
        <authorList>
            <person name="Zhang J."/>
            <person name="Sun C."/>
        </authorList>
    </citation>
    <scope>NUCLEOTIDE SEQUENCE [LARGE SCALE GENOMIC DNA]</scope>
    <source>
        <strain evidence="11">sp2</strain>
    </source>
</reference>
<keyword evidence="3" id="KW-0410">Iron transport</keyword>
<dbReference type="KEGG" id="ghl:GM160_02025"/>
<keyword evidence="2" id="KW-1003">Cell membrane</keyword>
<keyword evidence="8" id="KW-0472">Membrane</keyword>
<evidence type="ECO:0000259" key="9">
    <source>
        <dbReference type="PROSITE" id="PS50893"/>
    </source>
</evidence>
<dbReference type="GO" id="GO:0015697">
    <property type="term" value="P:quaternary ammonium group transport"/>
    <property type="evidence" value="ECO:0007669"/>
    <property type="project" value="UniProtKB-ARBA"/>
</dbReference>
<evidence type="ECO:0000256" key="5">
    <source>
        <dbReference type="ARBA" id="ARBA00022840"/>
    </source>
</evidence>
<dbReference type="Pfam" id="PF00005">
    <property type="entry name" value="ABC_tran"/>
    <property type="match status" value="1"/>
</dbReference>
<evidence type="ECO:0000313" key="11">
    <source>
        <dbReference type="Proteomes" id="UP000427716"/>
    </source>
</evidence>
<keyword evidence="1" id="KW-0813">Transport</keyword>
<evidence type="ECO:0000256" key="4">
    <source>
        <dbReference type="ARBA" id="ARBA00022741"/>
    </source>
</evidence>
<dbReference type="InterPro" id="IPR008995">
    <property type="entry name" value="Mo/tungstate-bd_C_term_dom"/>
</dbReference>
<keyword evidence="4" id="KW-0547">Nucleotide-binding</keyword>
<dbReference type="PANTHER" id="PTHR42781">
    <property type="entry name" value="SPERMIDINE/PUTRESCINE IMPORT ATP-BINDING PROTEIN POTA"/>
    <property type="match status" value="1"/>
</dbReference>
<dbReference type="RefSeq" id="WP_156227754.1">
    <property type="nucleotide sequence ID" value="NZ_CP046415.1"/>
</dbReference>
<dbReference type="SUPFAM" id="SSF50331">
    <property type="entry name" value="MOP-like"/>
    <property type="match status" value="1"/>
</dbReference>
<keyword evidence="11" id="KW-1185">Reference proteome</keyword>
<dbReference type="GO" id="GO:0043190">
    <property type="term" value="C:ATP-binding cassette (ABC) transporter complex"/>
    <property type="evidence" value="ECO:0007669"/>
    <property type="project" value="InterPro"/>
</dbReference>
<dbReference type="FunFam" id="3.40.50.300:FF:000425">
    <property type="entry name" value="Probable ABC transporter, ATP-binding subunit"/>
    <property type="match status" value="1"/>
</dbReference>
<evidence type="ECO:0000256" key="6">
    <source>
        <dbReference type="ARBA" id="ARBA00023004"/>
    </source>
</evidence>
<keyword evidence="5 10" id="KW-0067">ATP-binding</keyword>
<dbReference type="PROSITE" id="PS00211">
    <property type="entry name" value="ABC_TRANSPORTER_1"/>
    <property type="match status" value="1"/>
</dbReference>
<evidence type="ECO:0000256" key="8">
    <source>
        <dbReference type="ARBA" id="ARBA00023136"/>
    </source>
</evidence>
<keyword evidence="7" id="KW-0406">Ion transport</keyword>
<evidence type="ECO:0000256" key="3">
    <source>
        <dbReference type="ARBA" id="ARBA00022496"/>
    </source>
</evidence>
<dbReference type="PROSITE" id="PS50893">
    <property type="entry name" value="ABC_TRANSPORTER_2"/>
    <property type="match status" value="1"/>
</dbReference>
<dbReference type="InterPro" id="IPR015853">
    <property type="entry name" value="ABC_transpr_FbpC"/>
</dbReference>
<dbReference type="Proteomes" id="UP000427716">
    <property type="component" value="Chromosome"/>
</dbReference>
<dbReference type="InterPro" id="IPR027417">
    <property type="entry name" value="P-loop_NTPase"/>
</dbReference>
<dbReference type="SMART" id="SM00382">
    <property type="entry name" value="AAA"/>
    <property type="match status" value="1"/>
</dbReference>
<evidence type="ECO:0000313" key="10">
    <source>
        <dbReference type="EMBL" id="QGT77764.1"/>
    </source>
</evidence>
<dbReference type="InterPro" id="IPR003439">
    <property type="entry name" value="ABC_transporter-like_ATP-bd"/>
</dbReference>
<name>A0A6I6D228_9GAMM</name>
<dbReference type="GO" id="GO:0005524">
    <property type="term" value="F:ATP binding"/>
    <property type="evidence" value="ECO:0007669"/>
    <property type="project" value="UniProtKB-KW"/>
</dbReference>
<protein>
    <submittedName>
        <fullName evidence="10">ATP-binding cassette domain-containing protein</fullName>
    </submittedName>
</protein>
<gene>
    <name evidence="10" type="ORF">GM160_02025</name>
</gene>
<keyword evidence="6" id="KW-0408">Iron</keyword>
<sequence>MSERLSLVDLTVRFGRTTAVEGVNLKLPTGVIGCLLGPSGCGKTSILRTVAGFESPSAGVVRLHGNTVAGAGWGHPPEQRRVGMIFQDLALFPHLTVADNIGFGLPKKPAENRQKRIDELLDLVGLPGMGKRYPHHMSGGQQQRVAIARALAPRPEILLLDEPFSSLDVELRETLPRELRDILREAETTALLVTHDQTEAFAMADIVGVMQAGRLHQWDTAYNLYHRPETPFVADFIGQGTRIAGTMVGPGRVKTELGLLEGQVSHEYPPGTEVDVLVRPDDVIIDADGPGVAEIEERVFRGANFLYTLSLPGGTRLLSLAPSHDHYAPGVRVNLRPAFTHLVLFPRGGGFRHADSDDE</sequence>
<dbReference type="PANTHER" id="PTHR42781:SF4">
    <property type="entry name" value="SPERMIDINE_PUTRESCINE IMPORT ATP-BINDING PROTEIN POTA"/>
    <property type="match status" value="1"/>
</dbReference>
<dbReference type="InterPro" id="IPR050093">
    <property type="entry name" value="ABC_SmlMolc_Importer"/>
</dbReference>
<feature type="domain" description="ABC transporter" evidence="9">
    <location>
        <begin position="5"/>
        <end position="237"/>
    </location>
</feature>
<accession>A0A6I6D228</accession>
<dbReference type="InterPro" id="IPR003593">
    <property type="entry name" value="AAA+_ATPase"/>
</dbReference>
<evidence type="ECO:0000256" key="2">
    <source>
        <dbReference type="ARBA" id="ARBA00022475"/>
    </source>
</evidence>
<dbReference type="GO" id="GO:0016887">
    <property type="term" value="F:ATP hydrolysis activity"/>
    <property type="evidence" value="ECO:0007669"/>
    <property type="project" value="InterPro"/>
</dbReference>